<protein>
    <submittedName>
        <fullName evidence="1">Uncharacterized protein</fullName>
    </submittedName>
</protein>
<dbReference type="Gramene" id="RZC68940">
    <property type="protein sequence ID" value="RZC68940"/>
    <property type="gene ID" value="C5167_033475"/>
</dbReference>
<evidence type="ECO:0000313" key="2">
    <source>
        <dbReference type="Proteomes" id="UP000316621"/>
    </source>
</evidence>
<dbReference type="Proteomes" id="UP000316621">
    <property type="component" value="Chromosome 7"/>
</dbReference>
<evidence type="ECO:0000313" key="1">
    <source>
        <dbReference type="EMBL" id="RZC68940.1"/>
    </source>
</evidence>
<accession>A0A4Y7K9C0</accession>
<dbReference type="EMBL" id="CM010721">
    <property type="protein sequence ID" value="RZC68940.1"/>
    <property type="molecule type" value="Genomic_DNA"/>
</dbReference>
<keyword evidence="2" id="KW-1185">Reference proteome</keyword>
<reference evidence="1 2" key="1">
    <citation type="journal article" date="2018" name="Science">
        <title>The opium poppy genome and morphinan production.</title>
        <authorList>
            <person name="Guo L."/>
            <person name="Winzer T."/>
            <person name="Yang X."/>
            <person name="Li Y."/>
            <person name="Ning Z."/>
            <person name="He Z."/>
            <person name="Teodor R."/>
            <person name="Lu Y."/>
            <person name="Bowser T.A."/>
            <person name="Graham I.A."/>
            <person name="Ye K."/>
        </authorList>
    </citation>
    <scope>NUCLEOTIDE SEQUENCE [LARGE SCALE GENOMIC DNA]</scope>
    <source>
        <strain evidence="2">cv. HN1</strain>
        <tissue evidence="1">Leaves</tissue>
    </source>
</reference>
<name>A0A4Y7K9C0_PAPSO</name>
<organism evidence="1 2">
    <name type="scientific">Papaver somniferum</name>
    <name type="common">Opium poppy</name>
    <dbReference type="NCBI Taxonomy" id="3469"/>
    <lineage>
        <taxon>Eukaryota</taxon>
        <taxon>Viridiplantae</taxon>
        <taxon>Streptophyta</taxon>
        <taxon>Embryophyta</taxon>
        <taxon>Tracheophyta</taxon>
        <taxon>Spermatophyta</taxon>
        <taxon>Magnoliopsida</taxon>
        <taxon>Ranunculales</taxon>
        <taxon>Papaveraceae</taxon>
        <taxon>Papaveroideae</taxon>
        <taxon>Papaver</taxon>
    </lineage>
</organism>
<gene>
    <name evidence="1" type="ORF">C5167_033475</name>
</gene>
<dbReference type="AlphaFoldDB" id="A0A4Y7K9C0"/>
<sequence length="66" mass="7616">MRLCNANVLFSRHYSGDHCDSLQSLTDLIKEREQGVFCRFVPRRKEARVIITSSSRGLIPVKLYFG</sequence>
<proteinExistence type="predicted"/>